<evidence type="ECO:0000256" key="1">
    <source>
        <dbReference type="SAM" id="Phobius"/>
    </source>
</evidence>
<gene>
    <name evidence="2" type="ORF">LCGC14_2110620</name>
</gene>
<protein>
    <submittedName>
        <fullName evidence="2">Uncharacterized protein</fullName>
    </submittedName>
</protein>
<dbReference type="AlphaFoldDB" id="A0A0F9E7A8"/>
<sequence>MFFSSQRIVAVVVAIMVLMFVFGMMAGLNLPLVNKASCPPQIEASTRVRLFFAELPPELTEQDMEFSEVCGLNWEDPVRIAPLDQGV</sequence>
<proteinExistence type="predicted"/>
<dbReference type="EMBL" id="LAZR01026078">
    <property type="protein sequence ID" value="KKL69864.1"/>
    <property type="molecule type" value="Genomic_DNA"/>
</dbReference>
<keyword evidence="1" id="KW-1133">Transmembrane helix</keyword>
<name>A0A0F9E7A8_9ZZZZ</name>
<keyword evidence="1" id="KW-0812">Transmembrane</keyword>
<feature type="transmembrane region" description="Helical" evidence="1">
    <location>
        <begin position="7"/>
        <end position="28"/>
    </location>
</feature>
<accession>A0A0F9E7A8</accession>
<comment type="caution">
    <text evidence="2">The sequence shown here is derived from an EMBL/GenBank/DDBJ whole genome shotgun (WGS) entry which is preliminary data.</text>
</comment>
<evidence type="ECO:0000313" key="2">
    <source>
        <dbReference type="EMBL" id="KKL69864.1"/>
    </source>
</evidence>
<keyword evidence="1" id="KW-0472">Membrane</keyword>
<reference evidence="2" key="1">
    <citation type="journal article" date="2015" name="Nature">
        <title>Complex archaea that bridge the gap between prokaryotes and eukaryotes.</title>
        <authorList>
            <person name="Spang A."/>
            <person name="Saw J.H."/>
            <person name="Jorgensen S.L."/>
            <person name="Zaremba-Niedzwiedzka K."/>
            <person name="Martijn J."/>
            <person name="Lind A.E."/>
            <person name="van Eijk R."/>
            <person name="Schleper C."/>
            <person name="Guy L."/>
            <person name="Ettema T.J."/>
        </authorList>
    </citation>
    <scope>NUCLEOTIDE SEQUENCE</scope>
</reference>
<organism evidence="2">
    <name type="scientific">marine sediment metagenome</name>
    <dbReference type="NCBI Taxonomy" id="412755"/>
    <lineage>
        <taxon>unclassified sequences</taxon>
        <taxon>metagenomes</taxon>
        <taxon>ecological metagenomes</taxon>
    </lineage>
</organism>